<evidence type="ECO:0000313" key="2">
    <source>
        <dbReference type="Proteomes" id="UP001373496"/>
    </source>
</evidence>
<reference evidence="1 2" key="1">
    <citation type="submission" date="2024-03" db="EMBL/GenBank/DDBJ databases">
        <title>Draft genome sequence of Klenkia terrae.</title>
        <authorList>
            <person name="Duangmal K."/>
            <person name="Chantavorakit T."/>
        </authorList>
    </citation>
    <scope>NUCLEOTIDE SEQUENCE [LARGE SCALE GENOMIC DNA]</scope>
    <source>
        <strain evidence="1 2">JCM 17786</strain>
    </source>
</reference>
<dbReference type="Proteomes" id="UP001373496">
    <property type="component" value="Unassembled WGS sequence"/>
</dbReference>
<sequence length="207" mass="22523">MTCTPRYLGIDPQQREVLSFQPGWVPAPHPTRSWSPGQVHAAAQLLRHLHDATAGTTLAADHPTVCHNDFGPHNTVFTSPTAPTPEAVGSLLPASAMPTSVIDFDGAAPGGREDDVAYAAWLWLLGANVDHRWVDQLVLLGQFLDAYGSCELDLAGLGTRIAARVADVRLMHQRAGRRIATDSWLSDDATYLADRAEDIDRWVTDRP</sequence>
<protein>
    <recommendedName>
        <fullName evidence="3">Aminoglycoside phosphotransferase</fullName>
    </recommendedName>
</protein>
<dbReference type="InterPro" id="IPR011009">
    <property type="entry name" value="Kinase-like_dom_sf"/>
</dbReference>
<keyword evidence="2" id="KW-1185">Reference proteome</keyword>
<evidence type="ECO:0000313" key="1">
    <source>
        <dbReference type="EMBL" id="MEI4278843.1"/>
    </source>
</evidence>
<proteinExistence type="predicted"/>
<comment type="caution">
    <text evidence="1">The sequence shown here is derived from an EMBL/GenBank/DDBJ whole genome shotgun (WGS) entry which is preliminary data.</text>
</comment>
<dbReference type="SUPFAM" id="SSF56112">
    <property type="entry name" value="Protein kinase-like (PK-like)"/>
    <property type="match status" value="1"/>
</dbReference>
<dbReference type="EMBL" id="JBAPLV010000009">
    <property type="protein sequence ID" value="MEI4278843.1"/>
    <property type="molecule type" value="Genomic_DNA"/>
</dbReference>
<gene>
    <name evidence="1" type="ORF">UXQ13_10230</name>
</gene>
<organism evidence="1 2">
    <name type="scientific">Klenkia terrae</name>
    <dbReference type="NCBI Taxonomy" id="1052259"/>
    <lineage>
        <taxon>Bacteria</taxon>
        <taxon>Bacillati</taxon>
        <taxon>Actinomycetota</taxon>
        <taxon>Actinomycetes</taxon>
        <taxon>Geodermatophilales</taxon>
        <taxon>Geodermatophilaceae</taxon>
        <taxon>Klenkia</taxon>
    </lineage>
</organism>
<accession>A0ABU8E5C1</accession>
<dbReference type="Gene3D" id="3.90.1200.10">
    <property type="match status" value="1"/>
</dbReference>
<name>A0ABU8E5C1_9ACTN</name>
<evidence type="ECO:0008006" key="3">
    <source>
        <dbReference type="Google" id="ProtNLM"/>
    </source>
</evidence>